<keyword evidence="1" id="KW-0812">Transmembrane</keyword>
<sequence>MTTNPPPLTGVRLLHLSTTRRGVGRPKKYIIPKQSPIHDKEYPRNLLVTRVIPRRVRIRSWYFLLGGWAGELGSAWLPRLSILSCEAGFLEITFTDVVGQLVIIIIIIIIIKKALPSSHSQPHGQQERERAFDRRTKLLTTSTL</sequence>
<accession>A0ABR3DKC6</accession>
<proteinExistence type="predicted"/>
<comment type="caution">
    <text evidence="2">The sequence shown here is derived from an EMBL/GenBank/DDBJ whole genome shotgun (WGS) entry which is preliminary data.</text>
</comment>
<evidence type="ECO:0000313" key="2">
    <source>
        <dbReference type="EMBL" id="KAL0472221.1"/>
    </source>
</evidence>
<dbReference type="Proteomes" id="UP001451303">
    <property type="component" value="Unassembled WGS sequence"/>
</dbReference>
<reference evidence="2 3" key="1">
    <citation type="submission" date="2023-09" db="EMBL/GenBank/DDBJ databases">
        <title>Multi-omics analysis of a traditional fermented food reveals byproduct-associated fungal strains for waste-to-food upcycling.</title>
        <authorList>
            <consortium name="Lawrence Berkeley National Laboratory"/>
            <person name="Rekdal V.M."/>
            <person name="Villalobos-Escobedo J.M."/>
            <person name="Rodriguez-Valeron N."/>
            <person name="Garcia M.O."/>
            <person name="Vasquez D.P."/>
            <person name="Damayanti I."/>
            <person name="Sorensen P.M."/>
            <person name="Baidoo E.E."/>
            <person name="De Carvalho A.C."/>
            <person name="Riley R."/>
            <person name="Lipzen A."/>
            <person name="He G."/>
            <person name="Yan M."/>
            <person name="Haridas S."/>
            <person name="Daum C."/>
            <person name="Yoshinaga Y."/>
            <person name="Ng V."/>
            <person name="Grigoriev I.V."/>
            <person name="Munk R."/>
            <person name="Nuraida L."/>
            <person name="Wijaya C.H."/>
            <person name="Morales P.-C."/>
            <person name="Keasling J.D."/>
        </authorList>
    </citation>
    <scope>NUCLEOTIDE SEQUENCE [LARGE SCALE GENOMIC DNA]</scope>
    <source>
        <strain evidence="2 3">FGSC 2613</strain>
    </source>
</reference>
<feature type="transmembrane region" description="Helical" evidence="1">
    <location>
        <begin position="89"/>
        <end position="111"/>
    </location>
</feature>
<evidence type="ECO:0000313" key="3">
    <source>
        <dbReference type="Proteomes" id="UP001451303"/>
    </source>
</evidence>
<evidence type="ECO:0000256" key="1">
    <source>
        <dbReference type="SAM" id="Phobius"/>
    </source>
</evidence>
<keyword evidence="1" id="KW-0472">Membrane</keyword>
<organism evidence="2 3">
    <name type="scientific">Neurospora intermedia</name>
    <dbReference type="NCBI Taxonomy" id="5142"/>
    <lineage>
        <taxon>Eukaryota</taxon>
        <taxon>Fungi</taxon>
        <taxon>Dikarya</taxon>
        <taxon>Ascomycota</taxon>
        <taxon>Pezizomycotina</taxon>
        <taxon>Sordariomycetes</taxon>
        <taxon>Sordariomycetidae</taxon>
        <taxon>Sordariales</taxon>
        <taxon>Sordariaceae</taxon>
        <taxon>Neurospora</taxon>
    </lineage>
</organism>
<name>A0ABR3DKC6_NEUIN</name>
<keyword evidence="1" id="KW-1133">Transmembrane helix</keyword>
<dbReference type="EMBL" id="JAVLET010000003">
    <property type="protein sequence ID" value="KAL0472221.1"/>
    <property type="molecule type" value="Genomic_DNA"/>
</dbReference>
<gene>
    <name evidence="2" type="ORF">QR685DRAFT_521394</name>
</gene>
<feature type="transmembrane region" description="Helical" evidence="1">
    <location>
        <begin position="60"/>
        <end position="77"/>
    </location>
</feature>
<protein>
    <submittedName>
        <fullName evidence="2">Uncharacterized protein</fullName>
    </submittedName>
</protein>
<keyword evidence="3" id="KW-1185">Reference proteome</keyword>